<comment type="caution">
    <text evidence="1">The sequence shown here is derived from an EMBL/GenBank/DDBJ whole genome shotgun (WGS) entry which is preliminary data.</text>
</comment>
<reference evidence="1 2" key="1">
    <citation type="journal article" date="2019" name="Appl. Environ. Microbiol.">
        <title>Population genetics and characterization of Campylobacter jejuni isolates in western jackdaws and game birds in Finland.</title>
        <authorList>
            <person name="Kovanen S."/>
            <person name="Rossi M."/>
            <person name="Pohja-Mykra M."/>
            <person name="Nieminen T."/>
            <person name="Raunio-Saarnisto M."/>
            <person name="Sauvala M."/>
            <person name="Fredriksson-Ahomaa M."/>
            <person name="Hanninen M.L."/>
            <person name="Kivisto R."/>
        </authorList>
    </citation>
    <scope>NUCLEOTIDE SEQUENCE [LARGE SCALE GENOMIC DNA]</scope>
    <source>
        <strain evidence="1 2">CB313</strain>
    </source>
</reference>
<organism evidence="1 2">
    <name type="scientific">Campylobacter jejuni</name>
    <dbReference type="NCBI Taxonomy" id="197"/>
    <lineage>
        <taxon>Bacteria</taxon>
        <taxon>Pseudomonadati</taxon>
        <taxon>Campylobacterota</taxon>
        <taxon>Epsilonproteobacteria</taxon>
        <taxon>Campylobacterales</taxon>
        <taxon>Campylobacteraceae</taxon>
        <taxon>Campylobacter</taxon>
    </lineage>
</organism>
<dbReference type="Pfam" id="PF04301">
    <property type="entry name" value="BioG"/>
    <property type="match status" value="1"/>
</dbReference>
<accession>A0A430YLZ8</accession>
<evidence type="ECO:0000313" key="1">
    <source>
        <dbReference type="EMBL" id="RTJ80365.1"/>
    </source>
</evidence>
<dbReference type="AlphaFoldDB" id="A0A430YLZ8"/>
<dbReference type="Proteomes" id="UP000288507">
    <property type="component" value="Unassembled WGS sequence"/>
</dbReference>
<gene>
    <name evidence="1" type="ORF">C3H57_02320</name>
</gene>
<proteinExistence type="predicted"/>
<dbReference type="RefSeq" id="WP_126232018.1">
    <property type="nucleotide sequence ID" value="NZ_PRAF01000005.1"/>
</dbReference>
<dbReference type="EMBL" id="PRBV01000002">
    <property type="protein sequence ID" value="RTJ80365.1"/>
    <property type="molecule type" value="Genomic_DNA"/>
</dbReference>
<dbReference type="InterPro" id="IPR007398">
    <property type="entry name" value="BioG"/>
</dbReference>
<name>A0A430YLZ8_CAMJU</name>
<sequence length="203" mass="23948">MKYEFLCKNPDSKKLIVVFGGFASHSSHFSHLKSDKNVILFYDYENFDLNFDFKAFDELFLIAFSMGVCVANRLLKELNFKQKIAINGTNLGIDKSKGIHPTIFKKTLQNFKLEHFKEVLFEECKSLAKDFIFKDEKALKIELEKLFDFALVKQEENLLWDKVYSSKEDEIFPPNALKNSFKNLIFLDEPHFAFFHFKIWDEI</sequence>
<evidence type="ECO:0000313" key="2">
    <source>
        <dbReference type="Proteomes" id="UP000288507"/>
    </source>
</evidence>
<protein>
    <submittedName>
        <fullName evidence="1">DUF452 domain-containing protein</fullName>
    </submittedName>
</protein>